<dbReference type="Gene3D" id="3.40.630.30">
    <property type="match status" value="1"/>
</dbReference>
<dbReference type="PROSITE" id="PS51186">
    <property type="entry name" value="GNAT"/>
    <property type="match status" value="1"/>
</dbReference>
<dbReference type="InterPro" id="IPR016181">
    <property type="entry name" value="Acyl_CoA_acyltransferase"/>
</dbReference>
<keyword evidence="5" id="KW-1185">Reference proteome</keyword>
<feature type="domain" description="N-acetyltransferase" evidence="3">
    <location>
        <begin position="2"/>
        <end position="157"/>
    </location>
</feature>
<organism evidence="4 5">
    <name type="scientific">Nocardioides islandensis</name>
    <dbReference type="NCBI Taxonomy" id="433663"/>
    <lineage>
        <taxon>Bacteria</taxon>
        <taxon>Bacillati</taxon>
        <taxon>Actinomycetota</taxon>
        <taxon>Actinomycetes</taxon>
        <taxon>Propionibacteriales</taxon>
        <taxon>Nocardioidaceae</taxon>
        <taxon>Nocardioides</taxon>
    </lineage>
</organism>
<reference evidence="4" key="1">
    <citation type="submission" date="2020-11" db="EMBL/GenBank/DDBJ databases">
        <title>Nocardioides sp. nov., isolated from Soil of Cynanchum wilfordii Hemsley rhizosphere.</title>
        <authorList>
            <person name="Lee J.-S."/>
            <person name="Suh M.K."/>
            <person name="Kim J.-S."/>
        </authorList>
    </citation>
    <scope>NUCLEOTIDE SEQUENCE</scope>
    <source>
        <strain evidence="4">KCTC 19275</strain>
    </source>
</reference>
<dbReference type="InterPro" id="IPR000182">
    <property type="entry name" value="GNAT_dom"/>
</dbReference>
<evidence type="ECO:0000313" key="5">
    <source>
        <dbReference type="Proteomes" id="UP000640489"/>
    </source>
</evidence>
<comment type="caution">
    <text evidence="4">The sequence shown here is derived from an EMBL/GenBank/DDBJ whole genome shotgun (WGS) entry which is preliminary data.</text>
</comment>
<name>A0A930YAY2_9ACTN</name>
<dbReference type="Pfam" id="PF13508">
    <property type="entry name" value="Acetyltransf_7"/>
    <property type="match status" value="1"/>
</dbReference>
<dbReference type="PANTHER" id="PTHR43877">
    <property type="entry name" value="AMINOALKYLPHOSPHONATE N-ACETYLTRANSFERASE-RELATED-RELATED"/>
    <property type="match status" value="1"/>
</dbReference>
<keyword evidence="1" id="KW-0808">Transferase</keyword>
<protein>
    <submittedName>
        <fullName evidence="4">GNAT family N-acetyltransferase</fullName>
    </submittedName>
</protein>
<gene>
    <name evidence="4" type="ORF">ISU07_00040</name>
</gene>
<dbReference type="AlphaFoldDB" id="A0A930YAY2"/>
<keyword evidence="2" id="KW-0012">Acyltransferase</keyword>
<dbReference type="Pfam" id="PF00583">
    <property type="entry name" value="Acetyltransf_1"/>
    <property type="match status" value="1"/>
</dbReference>
<dbReference type="PANTHER" id="PTHR43877:SF1">
    <property type="entry name" value="ACETYLTRANSFERASE"/>
    <property type="match status" value="1"/>
</dbReference>
<dbReference type="GO" id="GO:0016747">
    <property type="term" value="F:acyltransferase activity, transferring groups other than amino-acyl groups"/>
    <property type="evidence" value="ECO:0007669"/>
    <property type="project" value="InterPro"/>
</dbReference>
<proteinExistence type="predicted"/>
<dbReference type="CDD" id="cd04301">
    <property type="entry name" value="NAT_SF"/>
    <property type="match status" value="1"/>
</dbReference>
<evidence type="ECO:0000256" key="1">
    <source>
        <dbReference type="ARBA" id="ARBA00022679"/>
    </source>
</evidence>
<dbReference type="SUPFAM" id="SSF55729">
    <property type="entry name" value="Acyl-CoA N-acyltransferases (Nat)"/>
    <property type="match status" value="2"/>
</dbReference>
<dbReference type="InterPro" id="IPR050832">
    <property type="entry name" value="Bact_Acetyltransf"/>
</dbReference>
<evidence type="ECO:0000259" key="3">
    <source>
        <dbReference type="PROSITE" id="PS51186"/>
    </source>
</evidence>
<evidence type="ECO:0000313" key="4">
    <source>
        <dbReference type="EMBL" id="MBF4761501.1"/>
    </source>
</evidence>
<dbReference type="Proteomes" id="UP000640489">
    <property type="component" value="Unassembled WGS sequence"/>
</dbReference>
<dbReference type="RefSeq" id="WP_194704721.1">
    <property type="nucleotide sequence ID" value="NZ_JADKPN010000001.1"/>
</dbReference>
<evidence type="ECO:0000256" key="2">
    <source>
        <dbReference type="ARBA" id="ARBA00023315"/>
    </source>
</evidence>
<accession>A0A930YAY2</accession>
<dbReference type="EMBL" id="JADKPN010000001">
    <property type="protein sequence ID" value="MBF4761501.1"/>
    <property type="molecule type" value="Genomic_DNA"/>
</dbReference>
<sequence length="331" mass="36907">MIRISEVDPCDEATLRAFWEVEQEAQRHDRAQPVLRSWTQLTSSLGTPNPYHRRDLWVARDGDRVVGTAEVGSPLQENAQIGFLEVNVLPDVRRRGIGTLLHDTAVAHGHDDGRRSICGEVYVPAGDTSSAAREFAAGLGFEVVHEEDHLLLDLPVPAGSIERLRAKADGSAYDVVTWQGRCPDEHLAAFCEMRTRMENDVPTGDIDLDPVVVDEERVRTGEARLALSYLGITAAARRRDDGVLGGYTQVYLPHGEPHALQDDTLVMPEHRGHRLGTLLKCATLEIIQREHADRVAIHTDTALDNHAMQATNRDFGYRPVERLLEMQRRDA</sequence>